<name>A0AAV9KAB6_9SOLN</name>
<evidence type="ECO:0000313" key="1">
    <source>
        <dbReference type="EMBL" id="KAK4709828.1"/>
    </source>
</evidence>
<accession>A0AAV9KAB6</accession>
<organism evidence="1 2">
    <name type="scientific">Solanum pinnatisectum</name>
    <name type="common">tansyleaf nightshade</name>
    <dbReference type="NCBI Taxonomy" id="50273"/>
    <lineage>
        <taxon>Eukaryota</taxon>
        <taxon>Viridiplantae</taxon>
        <taxon>Streptophyta</taxon>
        <taxon>Embryophyta</taxon>
        <taxon>Tracheophyta</taxon>
        <taxon>Spermatophyta</taxon>
        <taxon>Magnoliopsida</taxon>
        <taxon>eudicotyledons</taxon>
        <taxon>Gunneridae</taxon>
        <taxon>Pentapetalae</taxon>
        <taxon>asterids</taxon>
        <taxon>lamiids</taxon>
        <taxon>Solanales</taxon>
        <taxon>Solanaceae</taxon>
        <taxon>Solanoideae</taxon>
        <taxon>Solaneae</taxon>
        <taxon>Solanum</taxon>
    </lineage>
</organism>
<sequence length="161" mass="17830">MEKAATRGAHITVRHMNSTTGQLNCMSLDHQDFSGGICQWENGFGDGEFGWNKIDGERLEDYGNESREISTMTAKICSKSSFSFTHNEGDAPTMQATMGHNALFAQQVHIEVDLFAWPIVGSSLLLHSGELEEDQSITEHDGSLRNFYNNVTINVTGNFLP</sequence>
<protein>
    <submittedName>
        <fullName evidence="1">Uncharacterized protein</fullName>
    </submittedName>
</protein>
<gene>
    <name evidence="1" type="ORF">R3W88_004341</name>
</gene>
<reference evidence="1 2" key="1">
    <citation type="submission" date="2023-10" db="EMBL/GenBank/DDBJ databases">
        <title>Genome-Wide Identification Analysis in wild type Solanum Pinnatisectum Reveals Some Genes Defensing Phytophthora Infestans.</title>
        <authorList>
            <person name="Sun C."/>
        </authorList>
    </citation>
    <scope>NUCLEOTIDE SEQUENCE [LARGE SCALE GENOMIC DNA]</scope>
    <source>
        <strain evidence="1">LQN</strain>
        <tissue evidence="1">Leaf</tissue>
    </source>
</reference>
<dbReference type="EMBL" id="JAWPEI010000011">
    <property type="protein sequence ID" value="KAK4709828.1"/>
    <property type="molecule type" value="Genomic_DNA"/>
</dbReference>
<evidence type="ECO:0000313" key="2">
    <source>
        <dbReference type="Proteomes" id="UP001311915"/>
    </source>
</evidence>
<dbReference type="AlphaFoldDB" id="A0AAV9KAB6"/>
<keyword evidence="2" id="KW-1185">Reference proteome</keyword>
<dbReference type="Proteomes" id="UP001311915">
    <property type="component" value="Unassembled WGS sequence"/>
</dbReference>
<proteinExistence type="predicted"/>
<comment type="caution">
    <text evidence="1">The sequence shown here is derived from an EMBL/GenBank/DDBJ whole genome shotgun (WGS) entry which is preliminary data.</text>
</comment>